<dbReference type="InterPro" id="IPR029033">
    <property type="entry name" value="His_PPase_superfam"/>
</dbReference>
<dbReference type="GO" id="GO:0016791">
    <property type="term" value="F:phosphatase activity"/>
    <property type="evidence" value="ECO:0007669"/>
    <property type="project" value="TreeGrafter"/>
</dbReference>
<dbReference type="SMART" id="SM00855">
    <property type="entry name" value="PGAM"/>
    <property type="match status" value="1"/>
</dbReference>
<dbReference type="Gene3D" id="3.40.50.1240">
    <property type="entry name" value="Phosphoglycerate mutase-like"/>
    <property type="match status" value="1"/>
</dbReference>
<feature type="binding site" evidence="1">
    <location>
        <position position="63"/>
    </location>
    <ligand>
        <name>substrate</name>
    </ligand>
</feature>
<comment type="caution">
    <text evidence="2">The sequence shown here is derived from an EMBL/GenBank/DDBJ whole genome shotgun (WGS) entry which is preliminary data.</text>
</comment>
<dbReference type="PANTHER" id="PTHR48100">
    <property type="entry name" value="BROAD-SPECIFICITY PHOSPHATASE YOR283W-RELATED"/>
    <property type="match status" value="1"/>
</dbReference>
<dbReference type="Pfam" id="PF00300">
    <property type="entry name" value="His_Phos_1"/>
    <property type="match status" value="1"/>
</dbReference>
<sequence length="200" mass="21912">MTAFPELLVLRHGETGWNREGRMQGSLDSELTELGQAQARMQNAILRRAGVAGFDWFVSPRGRTVQTARIASEGLGAELNIEPRLAEIDMGLWTGRLHDEIAAEAPELFDPAAPLAFYHAIPGGERLPEVHDRLAAFLAELRRPAVVVTHGIASRLLRCIALGLPWQAFETLEGGQGVVYRVRAGRSERLVEENADKGGI</sequence>
<reference evidence="2" key="1">
    <citation type="journal article" date="2014" name="Int. J. Syst. Evol. Microbiol.">
        <title>Complete genome sequence of Corynebacterium casei LMG S-19264T (=DSM 44701T), isolated from a smear-ripened cheese.</title>
        <authorList>
            <consortium name="US DOE Joint Genome Institute (JGI-PGF)"/>
            <person name="Walter F."/>
            <person name="Albersmeier A."/>
            <person name="Kalinowski J."/>
            <person name="Ruckert C."/>
        </authorList>
    </citation>
    <scope>NUCLEOTIDE SEQUENCE</scope>
    <source>
        <strain evidence="2">KCTC 42650</strain>
    </source>
</reference>
<dbReference type="InterPro" id="IPR001345">
    <property type="entry name" value="PG/BPGM_mutase_AS"/>
</dbReference>
<dbReference type="PROSITE" id="PS00175">
    <property type="entry name" value="PG_MUTASE"/>
    <property type="match status" value="1"/>
</dbReference>
<dbReference type="EMBL" id="BNCJ01000006">
    <property type="protein sequence ID" value="GHF53413.1"/>
    <property type="molecule type" value="Genomic_DNA"/>
</dbReference>
<evidence type="ECO:0000313" key="2">
    <source>
        <dbReference type="EMBL" id="GHF53413.1"/>
    </source>
</evidence>
<dbReference type="Proteomes" id="UP000626220">
    <property type="component" value="Unassembled WGS sequence"/>
</dbReference>
<protein>
    <submittedName>
        <fullName evidence="2">Phosphoglycerate mutase</fullName>
    </submittedName>
</protein>
<accession>A0A8J3GYN0</accession>
<dbReference type="InterPro" id="IPR050275">
    <property type="entry name" value="PGM_Phosphatase"/>
</dbReference>
<feature type="binding site" evidence="1">
    <location>
        <begin position="11"/>
        <end position="18"/>
    </location>
    <ligand>
        <name>substrate</name>
    </ligand>
</feature>
<proteinExistence type="predicted"/>
<evidence type="ECO:0000256" key="1">
    <source>
        <dbReference type="PIRSR" id="PIRSR613078-2"/>
    </source>
</evidence>
<organism evidence="2 3">
    <name type="scientific">Seohaeicola zhoushanensis</name>
    <dbReference type="NCBI Taxonomy" id="1569283"/>
    <lineage>
        <taxon>Bacteria</taxon>
        <taxon>Pseudomonadati</taxon>
        <taxon>Pseudomonadota</taxon>
        <taxon>Alphaproteobacteria</taxon>
        <taxon>Rhodobacterales</taxon>
        <taxon>Roseobacteraceae</taxon>
        <taxon>Seohaeicola</taxon>
    </lineage>
</organism>
<dbReference type="GO" id="GO:0005737">
    <property type="term" value="C:cytoplasm"/>
    <property type="evidence" value="ECO:0007669"/>
    <property type="project" value="TreeGrafter"/>
</dbReference>
<dbReference type="AlphaFoldDB" id="A0A8J3GYN0"/>
<dbReference type="SUPFAM" id="SSF53254">
    <property type="entry name" value="Phosphoglycerate mutase-like"/>
    <property type="match status" value="1"/>
</dbReference>
<dbReference type="PANTHER" id="PTHR48100:SF59">
    <property type="entry name" value="ADENOSYLCOBALAMIN_ALPHA-RIBAZOLE PHOSPHATASE"/>
    <property type="match status" value="1"/>
</dbReference>
<dbReference type="RefSeq" id="WP_189680548.1">
    <property type="nucleotide sequence ID" value="NZ_BNCJ01000006.1"/>
</dbReference>
<name>A0A8J3GYN0_9RHOB</name>
<dbReference type="InterPro" id="IPR013078">
    <property type="entry name" value="His_Pase_superF_clade-1"/>
</dbReference>
<evidence type="ECO:0000313" key="3">
    <source>
        <dbReference type="Proteomes" id="UP000626220"/>
    </source>
</evidence>
<dbReference type="PIRSF" id="PIRSF000709">
    <property type="entry name" value="6PFK_2-Ptase"/>
    <property type="match status" value="1"/>
</dbReference>
<keyword evidence="3" id="KW-1185">Reference proteome</keyword>
<reference evidence="2" key="2">
    <citation type="submission" date="2020-09" db="EMBL/GenBank/DDBJ databases">
        <authorList>
            <person name="Sun Q."/>
            <person name="Kim S."/>
        </authorList>
    </citation>
    <scope>NUCLEOTIDE SEQUENCE</scope>
    <source>
        <strain evidence="2">KCTC 42650</strain>
    </source>
</reference>
<dbReference type="CDD" id="cd07067">
    <property type="entry name" value="HP_PGM_like"/>
    <property type="match status" value="1"/>
</dbReference>
<gene>
    <name evidence="2" type="ORF">GCM10017056_26270</name>
</gene>